<dbReference type="EC" id="2.7.11.1" evidence="2"/>
<keyword evidence="9" id="KW-0067">ATP-binding</keyword>
<dbReference type="Gene3D" id="1.10.510.10">
    <property type="entry name" value="Transferase(Phosphotransferase) domain 1"/>
    <property type="match status" value="1"/>
</dbReference>
<dbReference type="InterPro" id="IPR045269">
    <property type="entry name" value="Atg1-like"/>
</dbReference>
<evidence type="ECO:0000256" key="12">
    <source>
        <dbReference type="ARBA" id="ARBA00047899"/>
    </source>
</evidence>
<evidence type="ECO:0000256" key="11">
    <source>
        <dbReference type="ARBA" id="ARBA00030237"/>
    </source>
</evidence>
<evidence type="ECO:0000256" key="3">
    <source>
        <dbReference type="ARBA" id="ARBA00018572"/>
    </source>
</evidence>
<evidence type="ECO:0000256" key="7">
    <source>
        <dbReference type="ARBA" id="ARBA00022741"/>
    </source>
</evidence>
<evidence type="ECO:0000256" key="8">
    <source>
        <dbReference type="ARBA" id="ARBA00022777"/>
    </source>
</evidence>
<accession>A0AAD6EAU0</accession>
<dbReference type="GO" id="GO:0010506">
    <property type="term" value="P:regulation of autophagy"/>
    <property type="evidence" value="ECO:0007669"/>
    <property type="project" value="InterPro"/>
</dbReference>
<dbReference type="SMART" id="SM00220">
    <property type="entry name" value="S_TKc"/>
    <property type="match status" value="1"/>
</dbReference>
<dbReference type="InterPro" id="IPR011009">
    <property type="entry name" value="Kinase-like_dom_sf"/>
</dbReference>
<evidence type="ECO:0000256" key="4">
    <source>
        <dbReference type="ARBA" id="ARBA00019599"/>
    </source>
</evidence>
<comment type="subcellular location">
    <subcellularLocation>
        <location evidence="1">Preautophagosomal structure membrane</location>
        <topology evidence="1">Peripheral membrane protein</topology>
    </subcellularLocation>
</comment>
<dbReference type="InterPro" id="IPR000719">
    <property type="entry name" value="Prot_kinase_dom"/>
</dbReference>
<dbReference type="GO" id="GO:0000045">
    <property type="term" value="P:autophagosome assembly"/>
    <property type="evidence" value="ECO:0007669"/>
    <property type="project" value="TreeGrafter"/>
</dbReference>
<dbReference type="InterPro" id="IPR011990">
    <property type="entry name" value="TPR-like_helical_dom_sf"/>
</dbReference>
<name>A0AAD6EAU0_9EURO</name>
<dbReference type="EMBL" id="JAQJAE010000002">
    <property type="protein sequence ID" value="KAJ5607563.1"/>
    <property type="molecule type" value="Genomic_DNA"/>
</dbReference>
<dbReference type="Pfam" id="PF13374">
    <property type="entry name" value="TPR_10"/>
    <property type="match status" value="1"/>
</dbReference>
<keyword evidence="8" id="KW-0418">Kinase</keyword>
<evidence type="ECO:0000256" key="13">
    <source>
        <dbReference type="ARBA" id="ARBA00048679"/>
    </source>
</evidence>
<sequence length="556" mass="64285">MESALTDLVTDTKFRVEFKSDLVYRFTFQSSDSRRRIVRREEKKEVWKEEKPVGSGSYGSIWAHKCLTSEDQGELQAVKKISRKSLSSDGIDFFKELEAIAKFSQRKYHGLFVEYFGWYENDDSVFIVMEYLQRGDLGSCLKMPLPEIEAREITFQIAEGLQELHENGFVHRDLKPQNIFIVKPGPKWWVKIGDFGFSKRVKENSSLRSMVGTRLFLAPEVQMIYPPRVDETSAVFRYSTKVDIWSLGVMVFYILFHEFPFTLKDPHGLPKYVRGGELPFPTSPIAQTLSEESRKFMRATMAPDASSRLSARGVLESDWLKQRHINPAPSVEDTFIRLSELGETLCEQHKYIEAEETLRRAFEGRTETLGTAHEHTLTTLEWLGKSLYFLEDYAKAVAAFHEAAESRKMVLGKHSENTLTSLNWLGRAHYWHEDYPKAEAALREAVEGRKMVLGEQHESTLYSLEWLGRALYYHEDYAKAEEAFRQAAEGRKMVLGMDNEETLTSFEWLGRALYYHKDYAKAEAVFRLTFKGRKAVLGIEHAHSWGSLEWLGRSIH</sequence>
<keyword evidence="7" id="KW-0547">Nucleotide-binding</keyword>
<dbReference type="GeneID" id="81585481"/>
<dbReference type="GO" id="GO:0034045">
    <property type="term" value="C:phagophore assembly site membrane"/>
    <property type="evidence" value="ECO:0007669"/>
    <property type="project" value="UniProtKB-SubCell"/>
</dbReference>
<dbReference type="RefSeq" id="XP_056754987.1">
    <property type="nucleotide sequence ID" value="XM_056895239.1"/>
</dbReference>
<keyword evidence="16" id="KW-1185">Reference proteome</keyword>
<feature type="domain" description="Protein kinase" evidence="14">
    <location>
        <begin position="47"/>
        <end position="320"/>
    </location>
</feature>
<evidence type="ECO:0000313" key="16">
    <source>
        <dbReference type="Proteomes" id="UP001213799"/>
    </source>
</evidence>
<dbReference type="InterPro" id="IPR008271">
    <property type="entry name" value="Ser/Thr_kinase_AS"/>
</dbReference>
<dbReference type="PANTHER" id="PTHR24348">
    <property type="entry name" value="SERINE/THREONINE-PROTEIN KINASE UNC-51-RELATED"/>
    <property type="match status" value="1"/>
</dbReference>
<comment type="caution">
    <text evidence="15">The sequence shown here is derived from an EMBL/GenBank/DDBJ whole genome shotgun (WGS) entry which is preliminary data.</text>
</comment>
<dbReference type="Pfam" id="PF00069">
    <property type="entry name" value="Pkinase"/>
    <property type="match status" value="1"/>
</dbReference>
<organism evidence="15 16">
    <name type="scientific">Penicillium hordei</name>
    <dbReference type="NCBI Taxonomy" id="40994"/>
    <lineage>
        <taxon>Eukaryota</taxon>
        <taxon>Fungi</taxon>
        <taxon>Dikarya</taxon>
        <taxon>Ascomycota</taxon>
        <taxon>Pezizomycotina</taxon>
        <taxon>Eurotiomycetes</taxon>
        <taxon>Eurotiomycetidae</taxon>
        <taxon>Eurotiales</taxon>
        <taxon>Aspergillaceae</taxon>
        <taxon>Penicillium</taxon>
    </lineage>
</organism>
<reference evidence="15" key="2">
    <citation type="submission" date="2023-01" db="EMBL/GenBank/DDBJ databases">
        <authorList>
            <person name="Petersen C."/>
        </authorList>
    </citation>
    <scope>NUCLEOTIDE SEQUENCE</scope>
    <source>
        <strain evidence="15">IBT 12815</strain>
    </source>
</reference>
<dbReference type="Proteomes" id="UP001213799">
    <property type="component" value="Unassembled WGS sequence"/>
</dbReference>
<dbReference type="PROSITE" id="PS50011">
    <property type="entry name" value="PROTEIN_KINASE_DOM"/>
    <property type="match status" value="1"/>
</dbReference>
<evidence type="ECO:0000259" key="14">
    <source>
        <dbReference type="PROSITE" id="PS50011"/>
    </source>
</evidence>
<evidence type="ECO:0000256" key="10">
    <source>
        <dbReference type="ARBA" id="ARBA00023006"/>
    </source>
</evidence>
<keyword evidence="10" id="KW-0072">Autophagy</keyword>
<evidence type="ECO:0000256" key="2">
    <source>
        <dbReference type="ARBA" id="ARBA00012513"/>
    </source>
</evidence>
<keyword evidence="6" id="KW-0808">Transferase</keyword>
<dbReference type="GO" id="GO:0004674">
    <property type="term" value="F:protein serine/threonine kinase activity"/>
    <property type="evidence" value="ECO:0007669"/>
    <property type="project" value="UniProtKB-KW"/>
</dbReference>
<dbReference type="GO" id="GO:0005829">
    <property type="term" value="C:cytosol"/>
    <property type="evidence" value="ECO:0007669"/>
    <property type="project" value="TreeGrafter"/>
</dbReference>
<dbReference type="SUPFAM" id="SSF48452">
    <property type="entry name" value="TPR-like"/>
    <property type="match status" value="2"/>
</dbReference>
<evidence type="ECO:0000256" key="6">
    <source>
        <dbReference type="ARBA" id="ARBA00022679"/>
    </source>
</evidence>
<protein>
    <recommendedName>
        <fullName evidence="3">Serine/threonine-protein kinase ATG1</fullName>
        <ecNumber evidence="2">2.7.11.1</ecNumber>
    </recommendedName>
    <alternativeName>
        <fullName evidence="11">Autophagy-related protein 1</fullName>
    </alternativeName>
    <alternativeName>
        <fullName evidence="4">Serine/threonine-protein kinase atg1</fullName>
    </alternativeName>
</protein>
<dbReference type="Gene3D" id="1.25.40.10">
    <property type="entry name" value="Tetratricopeptide repeat domain"/>
    <property type="match status" value="1"/>
</dbReference>
<evidence type="ECO:0000256" key="5">
    <source>
        <dbReference type="ARBA" id="ARBA00022527"/>
    </source>
</evidence>
<dbReference type="GO" id="GO:0005776">
    <property type="term" value="C:autophagosome"/>
    <property type="evidence" value="ECO:0007669"/>
    <property type="project" value="TreeGrafter"/>
</dbReference>
<gene>
    <name evidence="15" type="ORF">N7537_004182</name>
</gene>
<dbReference type="AlphaFoldDB" id="A0AAD6EAU0"/>
<evidence type="ECO:0000256" key="1">
    <source>
        <dbReference type="ARBA" id="ARBA00004623"/>
    </source>
</evidence>
<dbReference type="SUPFAM" id="SSF56112">
    <property type="entry name" value="Protein kinase-like (PK-like)"/>
    <property type="match status" value="1"/>
</dbReference>
<comment type="catalytic activity">
    <reaction evidence="12">
        <text>L-threonyl-[protein] + ATP = O-phospho-L-threonyl-[protein] + ADP + H(+)</text>
        <dbReference type="Rhea" id="RHEA:46608"/>
        <dbReference type="Rhea" id="RHEA-COMP:11060"/>
        <dbReference type="Rhea" id="RHEA-COMP:11605"/>
        <dbReference type="ChEBI" id="CHEBI:15378"/>
        <dbReference type="ChEBI" id="CHEBI:30013"/>
        <dbReference type="ChEBI" id="CHEBI:30616"/>
        <dbReference type="ChEBI" id="CHEBI:61977"/>
        <dbReference type="ChEBI" id="CHEBI:456216"/>
        <dbReference type="EC" id="2.7.11.1"/>
    </reaction>
</comment>
<dbReference type="PROSITE" id="PS00108">
    <property type="entry name" value="PROTEIN_KINASE_ST"/>
    <property type="match status" value="1"/>
</dbReference>
<comment type="catalytic activity">
    <reaction evidence="13">
        <text>L-seryl-[protein] + ATP = O-phospho-L-seryl-[protein] + ADP + H(+)</text>
        <dbReference type="Rhea" id="RHEA:17989"/>
        <dbReference type="Rhea" id="RHEA-COMP:9863"/>
        <dbReference type="Rhea" id="RHEA-COMP:11604"/>
        <dbReference type="ChEBI" id="CHEBI:15378"/>
        <dbReference type="ChEBI" id="CHEBI:29999"/>
        <dbReference type="ChEBI" id="CHEBI:30616"/>
        <dbReference type="ChEBI" id="CHEBI:83421"/>
        <dbReference type="ChEBI" id="CHEBI:456216"/>
        <dbReference type="EC" id="2.7.11.1"/>
    </reaction>
</comment>
<evidence type="ECO:0000313" key="15">
    <source>
        <dbReference type="EMBL" id="KAJ5607563.1"/>
    </source>
</evidence>
<proteinExistence type="predicted"/>
<evidence type="ECO:0000256" key="9">
    <source>
        <dbReference type="ARBA" id="ARBA00022840"/>
    </source>
</evidence>
<dbReference type="Pfam" id="PF13424">
    <property type="entry name" value="TPR_12"/>
    <property type="match status" value="2"/>
</dbReference>
<dbReference type="GO" id="GO:0005524">
    <property type="term" value="F:ATP binding"/>
    <property type="evidence" value="ECO:0007669"/>
    <property type="project" value="UniProtKB-KW"/>
</dbReference>
<reference evidence="15" key="1">
    <citation type="journal article" date="2023" name="IMA Fungus">
        <title>Comparative genomic study of the Penicillium genus elucidates a diverse pangenome and 15 lateral gene transfer events.</title>
        <authorList>
            <person name="Petersen C."/>
            <person name="Sorensen T."/>
            <person name="Nielsen M.R."/>
            <person name="Sondergaard T.E."/>
            <person name="Sorensen J.L."/>
            <person name="Fitzpatrick D.A."/>
            <person name="Frisvad J.C."/>
            <person name="Nielsen K.L."/>
        </authorList>
    </citation>
    <scope>NUCLEOTIDE SEQUENCE</scope>
    <source>
        <strain evidence="15">IBT 12815</strain>
    </source>
</reference>
<dbReference type="PANTHER" id="PTHR24348:SF22">
    <property type="entry name" value="NON-SPECIFIC SERINE_THREONINE PROTEIN KINASE"/>
    <property type="match status" value="1"/>
</dbReference>
<keyword evidence="5" id="KW-0723">Serine/threonine-protein kinase</keyword>